<dbReference type="PANTHER" id="PTHR24188">
    <property type="entry name" value="ANKYRIN REPEAT PROTEIN"/>
    <property type="match status" value="1"/>
</dbReference>
<evidence type="ECO:0000256" key="3">
    <source>
        <dbReference type="PROSITE-ProRule" id="PRU00023"/>
    </source>
</evidence>
<dbReference type="VEuPathDB" id="TrichDB:TVAGG3_0165450"/>
<dbReference type="InterPro" id="IPR002110">
    <property type="entry name" value="Ankyrin_rpt"/>
</dbReference>
<dbReference type="RefSeq" id="XP_001304628.1">
    <property type="nucleotide sequence ID" value="XM_001304627.1"/>
</dbReference>
<dbReference type="EMBL" id="DS114016">
    <property type="protein sequence ID" value="EAX91698.1"/>
    <property type="molecule type" value="Genomic_DNA"/>
</dbReference>
<dbReference type="Proteomes" id="UP000001542">
    <property type="component" value="Unassembled WGS sequence"/>
</dbReference>
<dbReference type="SUPFAM" id="SSF48403">
    <property type="entry name" value="Ankyrin repeat"/>
    <property type="match status" value="1"/>
</dbReference>
<dbReference type="Gene3D" id="1.25.40.20">
    <property type="entry name" value="Ankyrin repeat-containing domain"/>
    <property type="match status" value="1"/>
</dbReference>
<sequence>MDGHLEVVKYLISVGADKEAKDKNGKTALDVAWRFVKEYFLEDKTE</sequence>
<dbReference type="VEuPathDB" id="TrichDB:TVAG_327070"/>
<keyword evidence="2 3" id="KW-0040">ANK repeat</keyword>
<dbReference type="SMR" id="A2FTQ9"/>
<accession>A2FTQ9</accession>
<dbReference type="InterPro" id="IPR036770">
    <property type="entry name" value="Ankyrin_rpt-contain_sf"/>
</dbReference>
<dbReference type="PROSITE" id="PS50088">
    <property type="entry name" value="ANK_REPEAT"/>
    <property type="match status" value="1"/>
</dbReference>
<dbReference type="KEGG" id="tva:75642757"/>
<evidence type="ECO:0000256" key="1">
    <source>
        <dbReference type="ARBA" id="ARBA00022737"/>
    </source>
</evidence>
<evidence type="ECO:0000313" key="4">
    <source>
        <dbReference type="EMBL" id="EAX91698.1"/>
    </source>
</evidence>
<dbReference type="OrthoDB" id="426293at2759"/>
<gene>
    <name evidence="4" type="ORF">TVAG_327070</name>
</gene>
<evidence type="ECO:0000313" key="5">
    <source>
        <dbReference type="Proteomes" id="UP000001542"/>
    </source>
</evidence>
<keyword evidence="5" id="KW-1185">Reference proteome</keyword>
<keyword evidence="1" id="KW-0677">Repeat</keyword>
<reference evidence="4" key="1">
    <citation type="submission" date="2006-10" db="EMBL/GenBank/DDBJ databases">
        <authorList>
            <person name="Amadeo P."/>
            <person name="Zhao Q."/>
            <person name="Wortman J."/>
            <person name="Fraser-Liggett C."/>
            <person name="Carlton J."/>
        </authorList>
    </citation>
    <scope>NUCLEOTIDE SEQUENCE</scope>
    <source>
        <strain evidence="4">G3</strain>
    </source>
</reference>
<dbReference type="AlphaFoldDB" id="A2FTQ9"/>
<feature type="repeat" description="ANK" evidence="3">
    <location>
        <begin position="1"/>
        <end position="23"/>
    </location>
</feature>
<protein>
    <submittedName>
        <fullName evidence="4">Uncharacterized protein</fullName>
    </submittedName>
</protein>
<dbReference type="InParanoid" id="A2FTQ9"/>
<dbReference type="PANTHER" id="PTHR24188:SF29">
    <property type="entry name" value="GH09064P"/>
    <property type="match status" value="1"/>
</dbReference>
<dbReference type="Pfam" id="PF13637">
    <property type="entry name" value="Ank_4"/>
    <property type="match status" value="1"/>
</dbReference>
<organism evidence="4 5">
    <name type="scientific">Trichomonas vaginalis (strain ATCC PRA-98 / G3)</name>
    <dbReference type="NCBI Taxonomy" id="412133"/>
    <lineage>
        <taxon>Eukaryota</taxon>
        <taxon>Metamonada</taxon>
        <taxon>Parabasalia</taxon>
        <taxon>Trichomonadida</taxon>
        <taxon>Trichomonadidae</taxon>
        <taxon>Trichomonas</taxon>
    </lineage>
</organism>
<evidence type="ECO:0000256" key="2">
    <source>
        <dbReference type="ARBA" id="ARBA00023043"/>
    </source>
</evidence>
<proteinExistence type="predicted"/>
<reference evidence="4" key="2">
    <citation type="journal article" date="2007" name="Science">
        <title>Draft genome sequence of the sexually transmitted pathogen Trichomonas vaginalis.</title>
        <authorList>
            <person name="Carlton J.M."/>
            <person name="Hirt R.P."/>
            <person name="Silva J.C."/>
            <person name="Delcher A.L."/>
            <person name="Schatz M."/>
            <person name="Zhao Q."/>
            <person name="Wortman J.R."/>
            <person name="Bidwell S.L."/>
            <person name="Alsmark U.C.M."/>
            <person name="Besteiro S."/>
            <person name="Sicheritz-Ponten T."/>
            <person name="Noel C.J."/>
            <person name="Dacks J.B."/>
            <person name="Foster P.G."/>
            <person name="Simillion C."/>
            <person name="Van de Peer Y."/>
            <person name="Miranda-Saavedra D."/>
            <person name="Barton G.J."/>
            <person name="Westrop G.D."/>
            <person name="Mueller S."/>
            <person name="Dessi D."/>
            <person name="Fiori P.L."/>
            <person name="Ren Q."/>
            <person name="Paulsen I."/>
            <person name="Zhang H."/>
            <person name="Bastida-Corcuera F.D."/>
            <person name="Simoes-Barbosa A."/>
            <person name="Brown M.T."/>
            <person name="Hayes R.D."/>
            <person name="Mukherjee M."/>
            <person name="Okumura C.Y."/>
            <person name="Schneider R."/>
            <person name="Smith A.J."/>
            <person name="Vanacova S."/>
            <person name="Villalvazo M."/>
            <person name="Haas B.J."/>
            <person name="Pertea M."/>
            <person name="Feldblyum T.V."/>
            <person name="Utterback T.R."/>
            <person name="Shu C.L."/>
            <person name="Osoegawa K."/>
            <person name="de Jong P.J."/>
            <person name="Hrdy I."/>
            <person name="Horvathova L."/>
            <person name="Zubacova Z."/>
            <person name="Dolezal P."/>
            <person name="Malik S.B."/>
            <person name="Logsdon J.M. Jr."/>
            <person name="Henze K."/>
            <person name="Gupta A."/>
            <person name="Wang C.C."/>
            <person name="Dunne R.L."/>
            <person name="Upcroft J.A."/>
            <person name="Upcroft P."/>
            <person name="White O."/>
            <person name="Salzberg S.L."/>
            <person name="Tang P."/>
            <person name="Chiu C.-H."/>
            <person name="Lee Y.-S."/>
            <person name="Embley T.M."/>
            <person name="Coombs G.H."/>
            <person name="Mottram J.C."/>
            <person name="Tachezy J."/>
            <person name="Fraser-Liggett C.M."/>
            <person name="Johnson P.J."/>
        </authorList>
    </citation>
    <scope>NUCLEOTIDE SEQUENCE [LARGE SCALE GENOMIC DNA]</scope>
    <source>
        <strain evidence="4">G3</strain>
    </source>
</reference>
<name>A2FTQ9_TRIV3</name>